<dbReference type="PANTHER" id="PTHR45856">
    <property type="entry name" value="ALPHA/BETA-HYDROLASES SUPERFAMILY PROTEIN"/>
    <property type="match status" value="1"/>
</dbReference>
<dbReference type="InterPro" id="IPR002921">
    <property type="entry name" value="Fungal_lipase-type"/>
</dbReference>
<dbReference type="Proteomes" id="UP000009080">
    <property type="component" value="Chromosome"/>
</dbReference>
<dbReference type="EMBL" id="CP001614">
    <property type="protein sequence ID" value="ACR14566.1"/>
    <property type="molecule type" value="Genomic_DNA"/>
</dbReference>
<evidence type="ECO:0000313" key="2">
    <source>
        <dbReference type="EMBL" id="ACR14566.1"/>
    </source>
</evidence>
<dbReference type="AlphaFoldDB" id="C5BM61"/>
<evidence type="ECO:0000259" key="1">
    <source>
        <dbReference type="Pfam" id="PF01764"/>
    </source>
</evidence>
<dbReference type="KEGG" id="ttu:TERTU_0317"/>
<dbReference type="OrthoDB" id="5522031at2"/>
<protein>
    <submittedName>
        <fullName evidence="2">Triacylglycerol lipase</fullName>
    </submittedName>
</protein>
<keyword evidence="3" id="KW-1185">Reference proteome</keyword>
<gene>
    <name evidence="2" type="ordered locus">TERTU_0317</name>
</gene>
<dbReference type="STRING" id="377629.TERTU_0317"/>
<dbReference type="CDD" id="cd00519">
    <property type="entry name" value="Lipase_3"/>
    <property type="match status" value="1"/>
</dbReference>
<organism evidence="2 3">
    <name type="scientific">Teredinibacter turnerae (strain ATCC 39867 / T7901)</name>
    <dbReference type="NCBI Taxonomy" id="377629"/>
    <lineage>
        <taxon>Bacteria</taxon>
        <taxon>Pseudomonadati</taxon>
        <taxon>Pseudomonadota</taxon>
        <taxon>Gammaproteobacteria</taxon>
        <taxon>Cellvibrionales</taxon>
        <taxon>Cellvibrionaceae</taxon>
        <taxon>Teredinibacter</taxon>
    </lineage>
</organism>
<sequence length="270" mass="30194">MTHSRSPDFTLIEWYAQRAAMAYNGEAAIRAAFPNTTLVATSRDQVQFFLEVDHTKKQQIIVVRGTANLSNAREDADYIQGLNSRLGIWVHRGFDADAQVVYEMVRGHLVPEYEIILTGHSLGAAISTLLMMYFSLDGLPLGPSINFGQPKVTNKKGVQLFANLPLARVVDENDLVPLVPPIDLIDEIHGGYEHLGTELVLLAGEYYCLLDEARAEHISLTDFWANLGNMSVHEHYMANYLANIQTKLLKSLAVPYVDRKKYYRLAASGE</sequence>
<dbReference type="Gene3D" id="3.40.50.1820">
    <property type="entry name" value="alpha/beta hydrolase"/>
    <property type="match status" value="1"/>
</dbReference>
<dbReference type="GO" id="GO:0006629">
    <property type="term" value="P:lipid metabolic process"/>
    <property type="evidence" value="ECO:0007669"/>
    <property type="project" value="InterPro"/>
</dbReference>
<dbReference type="InterPro" id="IPR051218">
    <property type="entry name" value="Sec_MonoDiacylglyc_Lipase"/>
</dbReference>
<dbReference type="PANTHER" id="PTHR45856:SF24">
    <property type="entry name" value="FUNGAL LIPASE-LIKE DOMAIN-CONTAINING PROTEIN"/>
    <property type="match status" value="1"/>
</dbReference>
<reference evidence="2 3" key="1">
    <citation type="journal article" date="2009" name="PLoS ONE">
        <title>The complete genome of Teredinibacter turnerae T7901: an intracellular endosymbiont of marine wood-boring bivalves (shipworms).</title>
        <authorList>
            <person name="Yang J.C."/>
            <person name="Madupu R."/>
            <person name="Durkin A.S."/>
            <person name="Ekborg N.A."/>
            <person name="Pedamallu C.S."/>
            <person name="Hostetler J.B."/>
            <person name="Radune D."/>
            <person name="Toms B.S."/>
            <person name="Henrissat B."/>
            <person name="Coutinho P.M."/>
            <person name="Schwarz S."/>
            <person name="Field L."/>
            <person name="Trindade-Silva A.E."/>
            <person name="Soares C.A.G."/>
            <person name="Elshahawi S."/>
            <person name="Hanora A."/>
            <person name="Schmidt E.W."/>
            <person name="Haygood M.G."/>
            <person name="Posfai J."/>
            <person name="Benner J."/>
            <person name="Madinger C."/>
            <person name="Nove J."/>
            <person name="Anton B."/>
            <person name="Chaudhary K."/>
            <person name="Foster J."/>
            <person name="Holman A."/>
            <person name="Kumar S."/>
            <person name="Lessard P.A."/>
            <person name="Luyten Y.A."/>
            <person name="Slatko B."/>
            <person name="Wood N."/>
            <person name="Wu B."/>
            <person name="Teplitski M."/>
            <person name="Mougous J.D."/>
            <person name="Ward N."/>
            <person name="Eisen J.A."/>
            <person name="Badger J.H."/>
            <person name="Distel D.L."/>
        </authorList>
    </citation>
    <scope>NUCLEOTIDE SEQUENCE [LARGE SCALE GENOMIC DNA]</scope>
    <source>
        <strain evidence="3">ATCC 39867 / T7901</strain>
    </source>
</reference>
<feature type="domain" description="Fungal lipase-type" evidence="1">
    <location>
        <begin position="61"/>
        <end position="182"/>
    </location>
</feature>
<proteinExistence type="predicted"/>
<name>C5BM61_TERTT</name>
<dbReference type="RefSeq" id="WP_015820680.1">
    <property type="nucleotide sequence ID" value="NC_012997.1"/>
</dbReference>
<dbReference type="HOGENOM" id="CLU_945956_0_0_6"/>
<dbReference type="eggNOG" id="COG3675">
    <property type="taxonomic scope" value="Bacteria"/>
</dbReference>
<dbReference type="Pfam" id="PF01764">
    <property type="entry name" value="Lipase_3"/>
    <property type="match status" value="1"/>
</dbReference>
<evidence type="ECO:0000313" key="3">
    <source>
        <dbReference type="Proteomes" id="UP000009080"/>
    </source>
</evidence>
<accession>C5BM61</accession>
<dbReference type="SUPFAM" id="SSF53474">
    <property type="entry name" value="alpha/beta-Hydrolases"/>
    <property type="match status" value="1"/>
</dbReference>
<dbReference type="InterPro" id="IPR029058">
    <property type="entry name" value="AB_hydrolase_fold"/>
</dbReference>